<dbReference type="AlphaFoldDB" id="A0AA96GKC0"/>
<protein>
    <submittedName>
        <fullName evidence="1">Uncharacterized protein</fullName>
    </submittedName>
</protein>
<gene>
    <name evidence="1" type="ORF">PQG83_04130</name>
</gene>
<evidence type="ECO:0000313" key="1">
    <source>
        <dbReference type="EMBL" id="WNM62947.1"/>
    </source>
</evidence>
<sequence length="62" mass="6927">MVLWEGYVSATNALNEHLFDLINDGKLVHEEMPAYSELARRLGGVQPELGESTFFQALDESS</sequence>
<keyword evidence="2" id="KW-1185">Reference proteome</keyword>
<dbReference type="KEGG" id="nneo:PQG83_04130"/>
<name>A0AA96GKC0_9BACT</name>
<organism evidence="1 2">
    <name type="scientific">Candidatus Nitrospira neomarina</name>
    <dbReference type="NCBI Taxonomy" id="3020899"/>
    <lineage>
        <taxon>Bacteria</taxon>
        <taxon>Pseudomonadati</taxon>
        <taxon>Nitrospirota</taxon>
        <taxon>Nitrospiria</taxon>
        <taxon>Nitrospirales</taxon>
        <taxon>Nitrospiraceae</taxon>
        <taxon>Nitrospira</taxon>
    </lineage>
</organism>
<accession>A0AA96GKC0</accession>
<reference evidence="1 2" key="1">
    <citation type="submission" date="2023-01" db="EMBL/GenBank/DDBJ databases">
        <title>Cultivation and genomic characterization of new, ubiquitous marine nitrite-oxidizing bacteria from the Nitrospirales.</title>
        <authorList>
            <person name="Mueller A.J."/>
            <person name="Daebeler A."/>
            <person name="Herbold C.W."/>
            <person name="Kirkegaard R.H."/>
            <person name="Daims H."/>
        </authorList>
    </citation>
    <scope>NUCLEOTIDE SEQUENCE [LARGE SCALE GENOMIC DNA]</scope>
    <source>
        <strain evidence="1 2">DK</strain>
    </source>
</reference>
<proteinExistence type="predicted"/>
<dbReference type="RefSeq" id="WP_312747100.1">
    <property type="nucleotide sequence ID" value="NZ_CP116968.1"/>
</dbReference>
<dbReference type="Proteomes" id="UP001302494">
    <property type="component" value="Chromosome"/>
</dbReference>
<evidence type="ECO:0000313" key="2">
    <source>
        <dbReference type="Proteomes" id="UP001302494"/>
    </source>
</evidence>
<dbReference type="EMBL" id="CP116968">
    <property type="protein sequence ID" value="WNM62947.1"/>
    <property type="molecule type" value="Genomic_DNA"/>
</dbReference>